<evidence type="ECO:0000256" key="1">
    <source>
        <dbReference type="SAM" id="MobiDB-lite"/>
    </source>
</evidence>
<name>A0A088SCQ3_LEIPA</name>
<feature type="compositionally biased region" description="Low complexity" evidence="1">
    <location>
        <begin position="409"/>
        <end position="434"/>
    </location>
</feature>
<dbReference type="KEGG" id="lpan:LPMP_271090"/>
<evidence type="ECO:0000313" key="2">
    <source>
        <dbReference type="EMBL" id="AIN99491.1"/>
    </source>
</evidence>
<dbReference type="VEuPathDB" id="TriTrypDB:LPMP_271090"/>
<feature type="region of interest" description="Disordered" evidence="1">
    <location>
        <begin position="296"/>
        <end position="444"/>
    </location>
</feature>
<dbReference type="GeneID" id="22576287"/>
<feature type="compositionally biased region" description="Basic and acidic residues" evidence="1">
    <location>
        <begin position="578"/>
        <end position="597"/>
    </location>
</feature>
<gene>
    <name evidence="2" type="ORF">LPMP_271090</name>
</gene>
<reference evidence="2 3" key="1">
    <citation type="journal article" date="2015" name="Sci. Rep.">
        <title>The genome of Leishmania panamensis: insights into genomics of the L. (Viannia) subgenus.</title>
        <authorList>
            <person name="Llanes A."/>
            <person name="Restrepo C.M."/>
            <person name="Vecchio G.D."/>
            <person name="Anguizola F.J."/>
            <person name="Lleonart R."/>
        </authorList>
    </citation>
    <scope>NUCLEOTIDE SEQUENCE [LARGE SCALE GENOMIC DNA]</scope>
    <source>
        <strain evidence="2 3">MHOM/PA/94/PSC-1</strain>
    </source>
</reference>
<feature type="compositionally biased region" description="Basic residues" evidence="1">
    <location>
        <begin position="326"/>
        <end position="342"/>
    </location>
</feature>
<protein>
    <submittedName>
        <fullName evidence="2">Uncharacterized protein</fullName>
    </submittedName>
</protein>
<dbReference type="eggNOG" id="ENOG502S8W2">
    <property type="taxonomic scope" value="Eukaryota"/>
</dbReference>
<feature type="compositionally biased region" description="Basic residues" evidence="1">
    <location>
        <begin position="619"/>
        <end position="637"/>
    </location>
</feature>
<feature type="compositionally biased region" description="Basic and acidic residues" evidence="1">
    <location>
        <begin position="316"/>
        <end position="325"/>
    </location>
</feature>
<accession>A0A088SCQ3</accession>
<feature type="compositionally biased region" description="Low complexity" evidence="1">
    <location>
        <begin position="638"/>
        <end position="652"/>
    </location>
</feature>
<proteinExistence type="predicted"/>
<dbReference type="EMBL" id="CP009396">
    <property type="protein sequence ID" value="AIN99491.1"/>
    <property type="molecule type" value="Genomic_DNA"/>
</dbReference>
<organism evidence="2 3">
    <name type="scientific">Leishmania panamensis</name>
    <dbReference type="NCBI Taxonomy" id="5679"/>
    <lineage>
        <taxon>Eukaryota</taxon>
        <taxon>Discoba</taxon>
        <taxon>Euglenozoa</taxon>
        <taxon>Kinetoplastea</taxon>
        <taxon>Metakinetoplastina</taxon>
        <taxon>Trypanosomatida</taxon>
        <taxon>Trypanosomatidae</taxon>
        <taxon>Leishmaniinae</taxon>
        <taxon>Leishmania</taxon>
        <taxon>Leishmania guyanensis species complex</taxon>
    </lineage>
</organism>
<feature type="compositionally biased region" description="Acidic residues" evidence="1">
    <location>
        <begin position="383"/>
        <end position="408"/>
    </location>
</feature>
<feature type="region of interest" description="Disordered" evidence="1">
    <location>
        <begin position="573"/>
        <end position="660"/>
    </location>
</feature>
<dbReference type="RefSeq" id="XP_010700198.1">
    <property type="nucleotide sequence ID" value="XM_010701896.1"/>
</dbReference>
<dbReference type="VEuPathDB" id="TriTrypDB:LPAL13_270018100"/>
<feature type="compositionally biased region" description="Low complexity" evidence="1">
    <location>
        <begin position="369"/>
        <end position="382"/>
    </location>
</feature>
<dbReference type="AlphaFoldDB" id="A0A088SCQ3"/>
<evidence type="ECO:0000313" key="3">
    <source>
        <dbReference type="Proteomes" id="UP000063063"/>
    </source>
</evidence>
<dbReference type="OrthoDB" id="273754at2759"/>
<dbReference type="Proteomes" id="UP000063063">
    <property type="component" value="Chromosome 27"/>
</dbReference>
<sequence length="660" mass="71073">MRSWLLRCSPGLATAQVVPRAAYALCLHTPHRCVFVRELSTPVTLESSNRSVTPFPARLLWQFSSKRPRHLVLCVRKPLPAVVPLASEDAFEEWSDAEAAEALPKRTAVVDGAPRTPEDYMYGRLFLRPYNVAQLLTVLQGWSDLPAVVERPRSSLTLSAVPPASTSAKLAKRSNVDVRPREVMLTARLTRKMFSATLGGSGRATIAEAATHPSADSDPATEEDYPDSVYVDGDVCTLRVVLRDADLILFTVHLESVLSDLFAIEHYSRKLERCNTFDSQPSRVCHRTGARLSSFVRSSARPPQYLSHRYTPGSRAHGDTMEPRYRSHRPQRSNHGSSHHHNATTAAANTAATGPTESGKGPEDSNFFAATSAKAAPTTAANEAEDDDYKETLEDVEEAEDDEDDSEAAAETSDAATPSTPAMAPSSSAASSTSYVATHTRERGQMTMESTDRYAEGRFVRDGSVAASEVQEVSRVGAFDVLHRTWQAQGSTEKDDAQTTVHATATTGAFRSASGEVTGRFSYERLSTTTETTSAKTAAAAAAGTAIPLRREAAEGAQEATATIDVTAIGSKSSAVVDGKKPCESKSYEHQKKKEEGAGTEAAKPTRKRHLSDSTTAPGKKKTAKRKSRKAPVKRKASTSTATSVSASQGTAEFADTTTF</sequence>
<feature type="compositionally biased region" description="Low complexity" evidence="1">
    <location>
        <begin position="343"/>
        <end position="354"/>
    </location>
</feature>
<keyword evidence="3" id="KW-1185">Reference proteome</keyword>